<evidence type="ECO:0000256" key="1">
    <source>
        <dbReference type="ARBA" id="ARBA00000085"/>
    </source>
</evidence>
<dbReference type="InterPro" id="IPR003661">
    <property type="entry name" value="HisK_dim/P_dom"/>
</dbReference>
<accession>A0ABU7H140</accession>
<dbReference type="Pfam" id="PF00512">
    <property type="entry name" value="HisKA"/>
    <property type="match status" value="1"/>
</dbReference>
<keyword evidence="6" id="KW-0472">Membrane</keyword>
<dbReference type="Gene3D" id="3.30.565.10">
    <property type="entry name" value="Histidine kinase-like ATPase, C-terminal domain"/>
    <property type="match status" value="1"/>
</dbReference>
<organism evidence="8 9">
    <name type="scientific">Pedobacter flavus</name>
    <dbReference type="NCBI Taxonomy" id="3113906"/>
    <lineage>
        <taxon>Bacteria</taxon>
        <taxon>Pseudomonadati</taxon>
        <taxon>Bacteroidota</taxon>
        <taxon>Sphingobacteriia</taxon>
        <taxon>Sphingobacteriales</taxon>
        <taxon>Sphingobacteriaceae</taxon>
        <taxon>Pedobacter</taxon>
    </lineage>
</organism>
<comment type="caution">
    <text evidence="8">The sequence shown here is derived from an EMBL/GenBank/DDBJ whole genome shotgun (WGS) entry which is preliminary data.</text>
</comment>
<dbReference type="RefSeq" id="WP_330145168.1">
    <property type="nucleotide sequence ID" value="NZ_JAZDQU010000001.1"/>
</dbReference>
<dbReference type="InterPro" id="IPR003594">
    <property type="entry name" value="HATPase_dom"/>
</dbReference>
<keyword evidence="5 8" id="KW-0418">Kinase</keyword>
<dbReference type="PANTHER" id="PTHR43047:SF72">
    <property type="entry name" value="OSMOSENSING HISTIDINE PROTEIN KINASE SLN1"/>
    <property type="match status" value="1"/>
</dbReference>
<dbReference type="InterPro" id="IPR004358">
    <property type="entry name" value="Sig_transdc_His_kin-like_C"/>
</dbReference>
<dbReference type="InterPro" id="IPR036097">
    <property type="entry name" value="HisK_dim/P_sf"/>
</dbReference>
<dbReference type="GO" id="GO:0016301">
    <property type="term" value="F:kinase activity"/>
    <property type="evidence" value="ECO:0007669"/>
    <property type="project" value="UniProtKB-KW"/>
</dbReference>
<dbReference type="SUPFAM" id="SSF55874">
    <property type="entry name" value="ATPase domain of HSP90 chaperone/DNA topoisomerase II/histidine kinase"/>
    <property type="match status" value="1"/>
</dbReference>
<evidence type="ECO:0000313" key="9">
    <source>
        <dbReference type="Proteomes" id="UP001337681"/>
    </source>
</evidence>
<dbReference type="CDD" id="cd00082">
    <property type="entry name" value="HisKA"/>
    <property type="match status" value="1"/>
</dbReference>
<dbReference type="EMBL" id="JAZDQU010000001">
    <property type="protein sequence ID" value="MEE1884251.1"/>
    <property type="molecule type" value="Genomic_DNA"/>
</dbReference>
<feature type="transmembrane region" description="Helical" evidence="6">
    <location>
        <begin position="350"/>
        <end position="374"/>
    </location>
</feature>
<feature type="transmembrane region" description="Helical" evidence="6">
    <location>
        <begin position="6"/>
        <end position="28"/>
    </location>
</feature>
<dbReference type="SMART" id="SM00387">
    <property type="entry name" value="HATPase_c"/>
    <property type="match status" value="1"/>
</dbReference>
<reference evidence="8 9" key="1">
    <citation type="submission" date="2024-01" db="EMBL/GenBank/DDBJ databases">
        <title>Pedobacter sp. nov., isolated from oil-contaminated soil.</title>
        <authorList>
            <person name="Le N.T.T."/>
        </authorList>
    </citation>
    <scope>NUCLEOTIDE SEQUENCE [LARGE SCALE GENOMIC DNA]</scope>
    <source>
        <strain evidence="8 9">VNH31</strain>
    </source>
</reference>
<keyword evidence="4" id="KW-0808">Transferase</keyword>
<keyword evidence="9" id="KW-1185">Reference proteome</keyword>
<name>A0ABU7H140_9SPHI</name>
<evidence type="ECO:0000313" key="8">
    <source>
        <dbReference type="EMBL" id="MEE1884251.1"/>
    </source>
</evidence>
<dbReference type="CDD" id="cd00075">
    <property type="entry name" value="HATPase"/>
    <property type="match status" value="1"/>
</dbReference>
<dbReference type="Gene3D" id="1.10.287.130">
    <property type="match status" value="1"/>
</dbReference>
<dbReference type="SUPFAM" id="SSF47384">
    <property type="entry name" value="Homodimeric domain of signal transducing histidine kinase"/>
    <property type="match status" value="1"/>
</dbReference>
<protein>
    <recommendedName>
        <fullName evidence="2">histidine kinase</fullName>
        <ecNumber evidence="2">2.7.13.3</ecNumber>
    </recommendedName>
</protein>
<evidence type="ECO:0000256" key="6">
    <source>
        <dbReference type="SAM" id="Phobius"/>
    </source>
</evidence>
<dbReference type="PANTHER" id="PTHR43047">
    <property type="entry name" value="TWO-COMPONENT HISTIDINE PROTEIN KINASE"/>
    <property type="match status" value="1"/>
</dbReference>
<sequence>MKKSGLWIITGLMSLALIGVCVLQWYYISQAYLLRSQIFTQNVNKALNSVADQVQRINALQHIEGKENEVARQNESNIRSRTDKIVNFREQFKTSEEQRKFSQQQLRFEYLNFQDNNIRQSYITPIIITENEFQRYNNTDANIIDGLDLLVVSTLENGSVERRLVPKFPRPNLQWLFINNQLPDTVRYIALSSTDQLPRLISLPSTDADLESKFLIEDANYKHKFKLELDRMYADTIQLDNRNKNLLEDIQKEIQTLDVPLTERISQKKIDSLLNVEFLNQGIKTNFQFWVTMARKDSVIYKQISTPINEANPENIHKVLLFSKDIVRDPGMLHVYFPNQKRALLSEMKFNLGSSVAFVLLLLIIFTYTIYSIIKQKKISEMKSDFINNMTHEFKTPVATIMLASEGLKDPSIANDKNRIQRLANIIYDENVRLGDHIERVLNVARIEKKEVNFDFQNVDLHEVISAVTESMSLQLQKRNTNLKLNLNATNSWLYCDELHLSNVLYNLIDNAIKYSKDNPYIEIRTRNSRNNLILEVIDKGIGITSEQTKRIFDQFYRVPTGNLHDVKGFGLGLNYVQDIVKEMNGTIKVKSEIDKGTTFELTFPVIKV</sequence>
<dbReference type="Proteomes" id="UP001337681">
    <property type="component" value="Unassembled WGS sequence"/>
</dbReference>
<dbReference type="InterPro" id="IPR005467">
    <property type="entry name" value="His_kinase_dom"/>
</dbReference>
<evidence type="ECO:0000256" key="5">
    <source>
        <dbReference type="ARBA" id="ARBA00022777"/>
    </source>
</evidence>
<evidence type="ECO:0000256" key="2">
    <source>
        <dbReference type="ARBA" id="ARBA00012438"/>
    </source>
</evidence>
<evidence type="ECO:0000256" key="3">
    <source>
        <dbReference type="ARBA" id="ARBA00022553"/>
    </source>
</evidence>
<gene>
    <name evidence="8" type="ORF">VRU49_02350</name>
</gene>
<keyword evidence="6" id="KW-1133">Transmembrane helix</keyword>
<dbReference type="InterPro" id="IPR036890">
    <property type="entry name" value="HATPase_C_sf"/>
</dbReference>
<proteinExistence type="predicted"/>
<dbReference type="Pfam" id="PF02518">
    <property type="entry name" value="HATPase_c"/>
    <property type="match status" value="1"/>
</dbReference>
<dbReference type="EC" id="2.7.13.3" evidence="2"/>
<evidence type="ECO:0000259" key="7">
    <source>
        <dbReference type="PROSITE" id="PS50109"/>
    </source>
</evidence>
<dbReference type="SMART" id="SM00388">
    <property type="entry name" value="HisKA"/>
    <property type="match status" value="1"/>
</dbReference>
<dbReference type="PRINTS" id="PR00344">
    <property type="entry name" value="BCTRLSENSOR"/>
</dbReference>
<dbReference type="PROSITE" id="PS50109">
    <property type="entry name" value="HIS_KIN"/>
    <property type="match status" value="1"/>
</dbReference>
<feature type="domain" description="Histidine kinase" evidence="7">
    <location>
        <begin position="389"/>
        <end position="608"/>
    </location>
</feature>
<evidence type="ECO:0000256" key="4">
    <source>
        <dbReference type="ARBA" id="ARBA00022679"/>
    </source>
</evidence>
<comment type="catalytic activity">
    <reaction evidence="1">
        <text>ATP + protein L-histidine = ADP + protein N-phospho-L-histidine.</text>
        <dbReference type="EC" id="2.7.13.3"/>
    </reaction>
</comment>
<keyword evidence="3" id="KW-0597">Phosphoprotein</keyword>
<keyword evidence="6" id="KW-0812">Transmembrane</keyword>